<dbReference type="InterPro" id="IPR039588">
    <property type="entry name" value="FBXO4"/>
</dbReference>
<keyword evidence="2" id="KW-1185">Reference proteome</keyword>
<accession>A0A8C7JG58</accession>
<dbReference type="GO" id="GO:0031146">
    <property type="term" value="P:SCF-dependent proteasomal ubiquitin-dependent protein catabolic process"/>
    <property type="evidence" value="ECO:0007669"/>
    <property type="project" value="InterPro"/>
</dbReference>
<dbReference type="InterPro" id="IPR036047">
    <property type="entry name" value="F-box-like_dom_sf"/>
</dbReference>
<name>A0A8C7JG58_ONCKI</name>
<dbReference type="PANTHER" id="PTHR16008:SF6">
    <property type="entry name" value="SI:DKEY-12E7.1"/>
    <property type="match status" value="1"/>
</dbReference>
<dbReference type="GO" id="GO:0000209">
    <property type="term" value="P:protein polyubiquitination"/>
    <property type="evidence" value="ECO:0007669"/>
    <property type="project" value="TreeGrafter"/>
</dbReference>
<dbReference type="AlphaFoldDB" id="A0A8C7JG58"/>
<protein>
    <submittedName>
        <fullName evidence="1">Uncharacterized protein</fullName>
    </submittedName>
</protein>
<dbReference type="Ensembl" id="ENSOKIT00005091392.1">
    <property type="protein sequence ID" value="ENSOKIP00005085547.1"/>
    <property type="gene ID" value="ENSOKIG00005037190.1"/>
</dbReference>
<dbReference type="GO" id="GO:0019005">
    <property type="term" value="C:SCF ubiquitin ligase complex"/>
    <property type="evidence" value="ECO:0007669"/>
    <property type="project" value="TreeGrafter"/>
</dbReference>
<evidence type="ECO:0000313" key="2">
    <source>
        <dbReference type="Proteomes" id="UP000694557"/>
    </source>
</evidence>
<sequence length="198" mass="22735">RLLPFQSSAGGMPAPCAFLPEVDKCNSALVCFSWSCLVRSGKLWRVADFSHHGVLNLGQEGLLPTHPKMSLLTQFQHLRVLELKYFWVFKGRSPSTLQILTKSLPNLNRGLVLSSLNLPALRELRAKNIARGITLRQTRLRIQSRWRLYQVLREGTTKLQALNNERLLPDWRGQSSRELSSILQQSCYCLQHLDSWLW</sequence>
<organism evidence="1 2">
    <name type="scientific">Oncorhynchus kisutch</name>
    <name type="common">Coho salmon</name>
    <name type="synonym">Salmo kisutch</name>
    <dbReference type="NCBI Taxonomy" id="8019"/>
    <lineage>
        <taxon>Eukaryota</taxon>
        <taxon>Metazoa</taxon>
        <taxon>Chordata</taxon>
        <taxon>Craniata</taxon>
        <taxon>Vertebrata</taxon>
        <taxon>Euteleostomi</taxon>
        <taxon>Actinopterygii</taxon>
        <taxon>Neopterygii</taxon>
        <taxon>Teleostei</taxon>
        <taxon>Protacanthopterygii</taxon>
        <taxon>Salmoniformes</taxon>
        <taxon>Salmonidae</taxon>
        <taxon>Salmoninae</taxon>
        <taxon>Oncorhynchus</taxon>
    </lineage>
</organism>
<evidence type="ECO:0000313" key="1">
    <source>
        <dbReference type="Ensembl" id="ENSOKIP00005085547.1"/>
    </source>
</evidence>
<dbReference type="GeneTree" id="ENSGT01060000253582"/>
<dbReference type="SUPFAM" id="SSF81383">
    <property type="entry name" value="F-box domain"/>
    <property type="match status" value="1"/>
</dbReference>
<reference evidence="1" key="1">
    <citation type="submission" date="2025-08" db="UniProtKB">
        <authorList>
            <consortium name="Ensembl"/>
        </authorList>
    </citation>
    <scope>IDENTIFICATION</scope>
</reference>
<dbReference type="Proteomes" id="UP000694557">
    <property type="component" value="Unassembled WGS sequence"/>
</dbReference>
<proteinExistence type="predicted"/>
<dbReference type="PANTHER" id="PTHR16008">
    <property type="entry name" value="F-BOX ONLY PROTEIN 4"/>
    <property type="match status" value="1"/>
</dbReference>
<reference evidence="1" key="2">
    <citation type="submission" date="2025-09" db="UniProtKB">
        <authorList>
            <consortium name="Ensembl"/>
        </authorList>
    </citation>
    <scope>IDENTIFICATION</scope>
</reference>